<reference evidence="1 2" key="1">
    <citation type="submission" date="2017-10" db="EMBL/GenBank/DDBJ databases">
        <title>The draft genome sequence of Lewinella nigricans NBRC 102662.</title>
        <authorList>
            <person name="Wang K."/>
        </authorList>
    </citation>
    <scope>NUCLEOTIDE SEQUENCE [LARGE SCALE GENOMIC DNA]</scope>
    <source>
        <strain evidence="1 2">NBRC 102662</strain>
    </source>
</reference>
<organism evidence="1 2">
    <name type="scientific">Flavilitoribacter nigricans (strain ATCC 23147 / DSM 23189 / NBRC 102662 / NCIMB 1420 / SS-2)</name>
    <name type="common">Lewinella nigricans</name>
    <dbReference type="NCBI Taxonomy" id="1122177"/>
    <lineage>
        <taxon>Bacteria</taxon>
        <taxon>Pseudomonadati</taxon>
        <taxon>Bacteroidota</taxon>
        <taxon>Saprospiria</taxon>
        <taxon>Saprospirales</taxon>
        <taxon>Lewinellaceae</taxon>
        <taxon>Flavilitoribacter</taxon>
    </lineage>
</organism>
<dbReference type="InterPro" id="IPR008929">
    <property type="entry name" value="Chondroitin_lyas"/>
</dbReference>
<sequence length="645" mass="72903">MYRLTFLLLCIPVLISAQDGPRNLLSTDLTVEKVAADLLPIDNWHYFPPTSDRAAWEGLPAAVKESIISRGDEALSFEWPNLPASVYLEFARNGNRSNYQAIYFERRSRLADLVAAEALTLSGKYLDQVIDGLWAVTEESSWCIPAHLYLQANGHTPLPDQQGEVVDLFAAETGTLVAWTHYLLHDQFDAVTPAINARIKSEMDRRILEPIRNRIDFWWMGLGERKNVNNWNPWVISNWLTAALLLERDPQYRAQHVHKAMVCLDNFINQQPEDGGCDEGPGYWGRAGASLFDCLDILHSASAGRINIFDEPLIRKTGTYITKAYIKQPYYLNFADASAMTKPDPITVFRYGQAVKDQDMMSFAAFLNQENGVNFGGSYAFGRTLNSIFHYQDVLDATPAEPLPANAWFPDLEVYIARDQDNTADGFLLAGKGGHNAESHNHNDVGNYIIFYNGRPAIIDVGVEEYRKETFSSDRYSIWTMQSQYHTLPTINGQMQKNGRNYAARSVQYDADGKSMRFSLDIAGAYPQEAGVKTWLREIDFQRGKAIDITESYELDRVSGETSLFFVTPCQPQTSKAGVLQLRDASGAFTMALEYDPKQFEASSESITIEDRRLLSVWGDTLYRVQLKLKNPREKGVLEYGFRVE</sequence>
<dbReference type="AlphaFoldDB" id="A0A2D0NIM3"/>
<dbReference type="RefSeq" id="WP_099148442.1">
    <property type="nucleotide sequence ID" value="NZ_PDUD01000002.1"/>
</dbReference>
<protein>
    <submittedName>
        <fullName evidence="1">Heparinase</fullName>
    </submittedName>
</protein>
<comment type="caution">
    <text evidence="1">The sequence shown here is derived from an EMBL/GenBank/DDBJ whole genome shotgun (WGS) entry which is preliminary data.</text>
</comment>
<keyword evidence="2" id="KW-1185">Reference proteome</keyword>
<proteinExistence type="predicted"/>
<dbReference type="Gene3D" id="2.70.98.70">
    <property type="match status" value="1"/>
</dbReference>
<dbReference type="EMBL" id="PDUD01000002">
    <property type="protein sequence ID" value="PHN08240.1"/>
    <property type="molecule type" value="Genomic_DNA"/>
</dbReference>
<evidence type="ECO:0000313" key="2">
    <source>
        <dbReference type="Proteomes" id="UP000223913"/>
    </source>
</evidence>
<accession>A0A2D0NIM3</accession>
<dbReference type="Proteomes" id="UP000223913">
    <property type="component" value="Unassembled WGS sequence"/>
</dbReference>
<dbReference type="Gene3D" id="1.50.10.100">
    <property type="entry name" value="Chondroitin AC/alginate lyase"/>
    <property type="match status" value="1"/>
</dbReference>
<dbReference type="OrthoDB" id="9793856at2"/>
<dbReference type="SUPFAM" id="SSF48230">
    <property type="entry name" value="Chondroitin AC/alginate lyase"/>
    <property type="match status" value="1"/>
</dbReference>
<gene>
    <name evidence="1" type="ORF">CRP01_02650</name>
</gene>
<name>A0A2D0NIM3_FLAN2</name>
<evidence type="ECO:0000313" key="1">
    <source>
        <dbReference type="EMBL" id="PHN08240.1"/>
    </source>
</evidence>